<feature type="domain" description="Flagellar hook protein FlgE/F/G-like D1" evidence="9">
    <location>
        <begin position="83"/>
        <end position="146"/>
    </location>
</feature>
<dbReference type="SUPFAM" id="SSF117143">
    <property type="entry name" value="Flagellar hook protein flgE"/>
    <property type="match status" value="1"/>
</dbReference>
<keyword evidence="3 6" id="KW-0975">Bacterial flagellum</keyword>
<comment type="similarity">
    <text evidence="2 6">Belongs to the flagella basal body rod proteins family.</text>
</comment>
<proteinExistence type="inferred from homology"/>
<evidence type="ECO:0000256" key="3">
    <source>
        <dbReference type="ARBA" id="ARBA00023143"/>
    </source>
</evidence>
<comment type="subcellular location">
    <subcellularLocation>
        <location evidence="1 6">Bacterial flagellum basal body</location>
    </subcellularLocation>
</comment>
<dbReference type="InterPro" id="IPR010930">
    <property type="entry name" value="Flg_bb/hook_C_dom"/>
</dbReference>
<evidence type="ECO:0000256" key="2">
    <source>
        <dbReference type="ARBA" id="ARBA00009677"/>
    </source>
</evidence>
<sequence>MDKMLYTAAQGASRIMEAQTIRAHNLANADTPGFKADLERVAAMRVDTVAAALPTRVLAHTQDSGFSGAAGVANPTGRDLDLAIRGNGLFTVQTQDGEAYTRHGGLVADANGQLTIDGRPVVGIDGPIVLPEYRDLFISDQGMVSVLPDAGGVIEEVGQLKLVNPENADIRKAEDGLFYGIDGNELAAANDQVQVDSGVLESSNVEAVSELIAAMDLTRQFEVQVKLMKSAEKLADAGNRLLRDA</sequence>
<organism evidence="10 11">
    <name type="scientific">Shewanella corallii</name>
    <dbReference type="NCBI Taxonomy" id="560080"/>
    <lineage>
        <taxon>Bacteria</taxon>
        <taxon>Pseudomonadati</taxon>
        <taxon>Pseudomonadota</taxon>
        <taxon>Gammaproteobacteria</taxon>
        <taxon>Alteromonadales</taxon>
        <taxon>Shewanellaceae</taxon>
        <taxon>Shewanella</taxon>
    </lineage>
</organism>
<dbReference type="InterPro" id="IPR001444">
    <property type="entry name" value="Flag_bb_rod_N"/>
</dbReference>
<accession>A0ABT0NB19</accession>
<evidence type="ECO:0000256" key="6">
    <source>
        <dbReference type="RuleBase" id="RU362116"/>
    </source>
</evidence>
<evidence type="ECO:0000259" key="9">
    <source>
        <dbReference type="Pfam" id="PF22692"/>
    </source>
</evidence>
<gene>
    <name evidence="10" type="ORF">L2725_14895</name>
</gene>
<dbReference type="Pfam" id="PF00460">
    <property type="entry name" value="Flg_bb_rod"/>
    <property type="match status" value="1"/>
</dbReference>
<name>A0ABT0NB19_9GAMM</name>
<keyword evidence="11" id="KW-1185">Reference proteome</keyword>
<feature type="domain" description="Flagellar basal body rod protein N-terminal" evidence="7">
    <location>
        <begin position="5"/>
        <end position="35"/>
    </location>
</feature>
<reference evidence="10 11" key="1">
    <citation type="submission" date="2022-01" db="EMBL/GenBank/DDBJ databases">
        <title>Whole genome-based taxonomy of the Shewanellaceae.</title>
        <authorList>
            <person name="Martin-Rodriguez A.J."/>
        </authorList>
    </citation>
    <scope>NUCLEOTIDE SEQUENCE [LARGE SCALE GENOMIC DNA]</scope>
    <source>
        <strain evidence="10 11">DSM 21332</strain>
    </source>
</reference>
<keyword evidence="10" id="KW-0966">Cell projection</keyword>
<dbReference type="Proteomes" id="UP001202831">
    <property type="component" value="Unassembled WGS sequence"/>
</dbReference>
<dbReference type="RefSeq" id="WP_248936786.1">
    <property type="nucleotide sequence ID" value="NZ_JAKIKT010000006.1"/>
</dbReference>
<evidence type="ECO:0000313" key="10">
    <source>
        <dbReference type="EMBL" id="MCL2915046.1"/>
    </source>
</evidence>
<dbReference type="Pfam" id="PF06429">
    <property type="entry name" value="Flg_bbr_C"/>
    <property type="match status" value="1"/>
</dbReference>
<evidence type="ECO:0000313" key="11">
    <source>
        <dbReference type="Proteomes" id="UP001202831"/>
    </source>
</evidence>
<dbReference type="InterPro" id="IPR053967">
    <property type="entry name" value="LlgE_F_G-like_D1"/>
</dbReference>
<comment type="caution">
    <text evidence="10">The sequence shown here is derived from an EMBL/GenBank/DDBJ whole genome shotgun (WGS) entry which is preliminary data.</text>
</comment>
<evidence type="ECO:0000259" key="7">
    <source>
        <dbReference type="Pfam" id="PF00460"/>
    </source>
</evidence>
<dbReference type="EMBL" id="JAKIKT010000006">
    <property type="protein sequence ID" value="MCL2915046.1"/>
    <property type="molecule type" value="Genomic_DNA"/>
</dbReference>
<dbReference type="Pfam" id="PF22692">
    <property type="entry name" value="LlgE_F_G_D1"/>
    <property type="match status" value="1"/>
</dbReference>
<evidence type="ECO:0000256" key="5">
    <source>
        <dbReference type="ARBA" id="ARBA00040228"/>
    </source>
</evidence>
<evidence type="ECO:0000259" key="8">
    <source>
        <dbReference type="Pfam" id="PF06429"/>
    </source>
</evidence>
<dbReference type="NCBIfam" id="TIGR03506">
    <property type="entry name" value="FlgEFG_subfam"/>
    <property type="match status" value="1"/>
</dbReference>
<evidence type="ECO:0000256" key="4">
    <source>
        <dbReference type="ARBA" id="ARBA00038560"/>
    </source>
</evidence>
<evidence type="ECO:0000256" key="1">
    <source>
        <dbReference type="ARBA" id="ARBA00004117"/>
    </source>
</evidence>
<dbReference type="PANTHER" id="PTHR30435">
    <property type="entry name" value="FLAGELLAR PROTEIN"/>
    <property type="match status" value="1"/>
</dbReference>
<protein>
    <recommendedName>
        <fullName evidence="5 6">Flagellar basal-body rod protein FlgF</fullName>
    </recommendedName>
</protein>
<dbReference type="PANTHER" id="PTHR30435:SF18">
    <property type="entry name" value="FLAGELLAR BASAL-BODY ROD PROTEIN FLGF"/>
    <property type="match status" value="1"/>
</dbReference>
<dbReference type="InterPro" id="IPR020013">
    <property type="entry name" value="Flagellar_FlgE/F/G"/>
</dbReference>
<feature type="domain" description="Flagellar basal-body/hook protein C-terminal" evidence="8">
    <location>
        <begin position="197"/>
        <end position="241"/>
    </location>
</feature>
<dbReference type="InterPro" id="IPR037925">
    <property type="entry name" value="FlgE/F/G-like"/>
</dbReference>
<keyword evidence="10" id="KW-0969">Cilium</keyword>
<dbReference type="NCBIfam" id="NF009280">
    <property type="entry name" value="PRK12640.1"/>
    <property type="match status" value="1"/>
</dbReference>
<keyword evidence="10" id="KW-0282">Flagellum</keyword>
<comment type="subunit">
    <text evidence="4 6">The basal body constitutes a major portion of the flagellar organelle and consists of five rings (E,L,P,S, and M) mounted on a central rod. The rod consists of about 26 subunits of FlgG in the distal portion, and FlgB, FlgC and FlgF are thought to build up the proximal portion of the rod with about 6 subunits each.</text>
</comment>